<feature type="domain" description="Amidohydrolase-related" evidence="4">
    <location>
        <begin position="73"/>
        <end position="355"/>
    </location>
</feature>
<sequence length="356" mass="39623">MALNRGTLETIKVNRVHGKIALEEAVGSSYFVAHGTYPPTPMILGMQGTLPPYNQSFLHDIDDRLDDIPKRLKSMGASGIEYAIVSLTCPGIEGVLNADEAVRLAKLTNDDIYEKYVKAHPTRFGFFACVPMQKPEEAAKELDRAVTVLGAKGVLINGFTNMDEKDLSKVQYLDDPRCEPFWKKSSELNVPLYLHPRIPPFGQQRIYEKYPNLSQAAYGFGVETAGHTLRIMCSGVFDRYPNVQLILGHCAESLPFLAHRIDHRMAIGEAGGNGPYKKSIMHYLQNNIIATLAGVRRESTMRNTIDEMGEARVLFSVDYPYESNEDAADWFDGMQLNENTRAAVARGNASKTFGLI</sequence>
<evidence type="ECO:0000313" key="5">
    <source>
        <dbReference type="EMBL" id="RAO73149.1"/>
    </source>
</evidence>
<dbReference type="GeneID" id="63798375"/>
<dbReference type="GO" id="GO:0016787">
    <property type="term" value="F:hydrolase activity"/>
    <property type="evidence" value="ECO:0007669"/>
    <property type="project" value="InterPro"/>
</dbReference>
<name>A0A364LBJ3_TALAM</name>
<dbReference type="EMBL" id="MIKG01000023">
    <property type="protein sequence ID" value="RAO73149.1"/>
    <property type="molecule type" value="Genomic_DNA"/>
</dbReference>
<gene>
    <name evidence="5" type="ORF">BHQ10_009161</name>
</gene>
<protein>
    <recommendedName>
        <fullName evidence="4">Amidohydrolase-related domain-containing protein</fullName>
    </recommendedName>
</protein>
<dbReference type="GO" id="GO:0005829">
    <property type="term" value="C:cytosol"/>
    <property type="evidence" value="ECO:0007669"/>
    <property type="project" value="TreeGrafter"/>
</dbReference>
<dbReference type="Proteomes" id="UP000249363">
    <property type="component" value="Unassembled WGS sequence"/>
</dbReference>
<proteinExistence type="inferred from homology"/>
<keyword evidence="6" id="KW-1185">Reference proteome</keyword>
<comment type="caution">
    <text evidence="5">The sequence shown here is derived from an EMBL/GenBank/DDBJ whole genome shotgun (WGS) entry which is preliminary data.</text>
</comment>
<dbReference type="PANTHER" id="PTHR21240">
    <property type="entry name" value="2-AMINO-3-CARBOXYLMUCONATE-6-SEMIALDEHYDE DECARBOXYLASE"/>
    <property type="match status" value="1"/>
</dbReference>
<dbReference type="OrthoDB" id="432010at2759"/>
<evidence type="ECO:0000256" key="3">
    <source>
        <dbReference type="RuleBase" id="RU366045"/>
    </source>
</evidence>
<dbReference type="Gene3D" id="3.20.20.140">
    <property type="entry name" value="Metal-dependent hydrolases"/>
    <property type="match status" value="1"/>
</dbReference>
<dbReference type="InterPro" id="IPR032465">
    <property type="entry name" value="ACMSD"/>
</dbReference>
<evidence type="ECO:0000313" key="6">
    <source>
        <dbReference type="Proteomes" id="UP000249363"/>
    </source>
</evidence>
<comment type="similarity">
    <text evidence="3">Belongs to the metallo-dependent hydrolases superfamily.</text>
</comment>
<keyword evidence="1 3" id="KW-0210">Decarboxylase</keyword>
<evidence type="ECO:0000256" key="1">
    <source>
        <dbReference type="ARBA" id="ARBA00022793"/>
    </source>
</evidence>
<dbReference type="Pfam" id="PF04909">
    <property type="entry name" value="Amidohydro_2"/>
    <property type="match status" value="1"/>
</dbReference>
<accession>A0A364LBJ3</accession>
<dbReference type="GO" id="GO:0019748">
    <property type="term" value="P:secondary metabolic process"/>
    <property type="evidence" value="ECO:0007669"/>
    <property type="project" value="TreeGrafter"/>
</dbReference>
<reference evidence="5 6" key="1">
    <citation type="journal article" date="2017" name="Biotechnol. Biofuels">
        <title>Differential beta-glucosidase expression as a function of carbon source availability in Talaromyces amestolkiae: a genomic and proteomic approach.</title>
        <authorList>
            <person name="de Eugenio L.I."/>
            <person name="Mendez-Liter J.A."/>
            <person name="Nieto-Dominguez M."/>
            <person name="Alonso L."/>
            <person name="Gil-Munoz J."/>
            <person name="Barriuso J."/>
            <person name="Prieto A."/>
            <person name="Martinez M.J."/>
        </authorList>
    </citation>
    <scope>NUCLEOTIDE SEQUENCE [LARGE SCALE GENOMIC DNA]</scope>
    <source>
        <strain evidence="5 6">CIB</strain>
    </source>
</reference>
<dbReference type="PANTHER" id="PTHR21240:SF30">
    <property type="entry name" value="AMIDOHYDROLASE-RELATED DOMAIN-CONTAINING PROTEIN-RELATED"/>
    <property type="match status" value="1"/>
</dbReference>
<dbReference type="AlphaFoldDB" id="A0A364LBJ3"/>
<dbReference type="SUPFAM" id="SSF51556">
    <property type="entry name" value="Metallo-dependent hydrolases"/>
    <property type="match status" value="1"/>
</dbReference>
<keyword evidence="2 3" id="KW-0456">Lyase</keyword>
<evidence type="ECO:0000256" key="2">
    <source>
        <dbReference type="ARBA" id="ARBA00023239"/>
    </source>
</evidence>
<dbReference type="InterPro" id="IPR032466">
    <property type="entry name" value="Metal_Hydrolase"/>
</dbReference>
<dbReference type="InterPro" id="IPR006680">
    <property type="entry name" value="Amidohydro-rel"/>
</dbReference>
<dbReference type="STRING" id="1196081.A0A364LBJ3"/>
<organism evidence="5 6">
    <name type="scientific">Talaromyces amestolkiae</name>
    <dbReference type="NCBI Taxonomy" id="1196081"/>
    <lineage>
        <taxon>Eukaryota</taxon>
        <taxon>Fungi</taxon>
        <taxon>Dikarya</taxon>
        <taxon>Ascomycota</taxon>
        <taxon>Pezizomycotina</taxon>
        <taxon>Eurotiomycetes</taxon>
        <taxon>Eurotiomycetidae</taxon>
        <taxon>Eurotiales</taxon>
        <taxon>Trichocomaceae</taxon>
        <taxon>Talaromyces</taxon>
        <taxon>Talaromyces sect. Talaromyces</taxon>
    </lineage>
</organism>
<dbReference type="GO" id="GO:0016831">
    <property type="term" value="F:carboxy-lyase activity"/>
    <property type="evidence" value="ECO:0007669"/>
    <property type="project" value="UniProtKB-KW"/>
</dbReference>
<evidence type="ECO:0000259" key="4">
    <source>
        <dbReference type="Pfam" id="PF04909"/>
    </source>
</evidence>
<dbReference type="RefSeq" id="XP_040737663.1">
    <property type="nucleotide sequence ID" value="XM_040882047.1"/>
</dbReference>